<dbReference type="InterPro" id="IPR045318">
    <property type="entry name" value="EZH1/2-like"/>
</dbReference>
<dbReference type="Gene3D" id="2.170.270.10">
    <property type="entry name" value="SET domain"/>
    <property type="match status" value="1"/>
</dbReference>
<keyword evidence="2" id="KW-0804">Transcription</keyword>
<dbReference type="GO" id="GO:0042254">
    <property type="term" value="P:ribosome biogenesis"/>
    <property type="evidence" value="ECO:0007669"/>
    <property type="project" value="UniProtKB-KW"/>
</dbReference>
<evidence type="ECO:0000256" key="1">
    <source>
        <dbReference type="ARBA" id="ARBA00023015"/>
    </source>
</evidence>
<dbReference type="GO" id="GO:0005730">
    <property type="term" value="C:nucleolus"/>
    <property type="evidence" value="ECO:0007669"/>
    <property type="project" value="UniProtKB-SubCell"/>
</dbReference>
<evidence type="ECO:0000313" key="5">
    <source>
        <dbReference type="Proteomes" id="UP001633002"/>
    </source>
</evidence>
<feature type="domain" description="SET" evidence="3">
    <location>
        <begin position="37"/>
        <end position="94"/>
    </location>
</feature>
<dbReference type="Proteomes" id="UP001633002">
    <property type="component" value="Unassembled WGS sequence"/>
</dbReference>
<dbReference type="EMBL" id="JBJQOH010000007">
    <property type="protein sequence ID" value="KAL3678890.1"/>
    <property type="molecule type" value="Genomic_DNA"/>
</dbReference>
<protein>
    <recommendedName>
        <fullName evidence="3">SET domain-containing protein</fullName>
    </recommendedName>
</protein>
<comment type="caution">
    <text evidence="4">The sequence shown here is derived from an EMBL/GenBank/DDBJ whole genome shotgun (WGS) entry which is preliminary data.</text>
</comment>
<dbReference type="AlphaFoldDB" id="A0ABD3GLB8"/>
<dbReference type="Pfam" id="PF00856">
    <property type="entry name" value="SET"/>
    <property type="match status" value="1"/>
</dbReference>
<dbReference type="InterPro" id="IPR046341">
    <property type="entry name" value="SET_dom_sf"/>
</dbReference>
<sequence length="233" mass="26125">MGKKSKTSRKGKKAWRANISTADTDEFITQQAIEERSGGPLDAYVLDACRKGDKLKFANHPRNPNCYAKVIMVAGDHRVGIFGKERIMAGEELLKPGTAGNILEKPVEFLDDYDVVILGRSSLSLKMLNCRSRPQRVAFYAVDVRGCCGISFIDFQTCTYKSQKKDDDKELEYSKKSCSLEDSLSVRWDSLPKRASKLFFATIVRVETGKEPIQNFLFFDASDGKGMIEEVTP</sequence>
<evidence type="ECO:0000313" key="4">
    <source>
        <dbReference type="EMBL" id="KAL3678890.1"/>
    </source>
</evidence>
<keyword evidence="5" id="KW-1185">Reference proteome</keyword>
<evidence type="ECO:0000259" key="3">
    <source>
        <dbReference type="Pfam" id="PF00856"/>
    </source>
</evidence>
<gene>
    <name evidence="4" type="ORF">R1sor_021846</name>
</gene>
<evidence type="ECO:0000256" key="2">
    <source>
        <dbReference type="ARBA" id="ARBA00023163"/>
    </source>
</evidence>
<dbReference type="Gene3D" id="3.40.50.720">
    <property type="entry name" value="NAD(P)-binding Rossmann-like Domain"/>
    <property type="match status" value="1"/>
</dbReference>
<dbReference type="InterPro" id="IPR001214">
    <property type="entry name" value="SET_dom"/>
</dbReference>
<reference evidence="4 5" key="1">
    <citation type="submission" date="2024-09" db="EMBL/GenBank/DDBJ databases">
        <title>Chromosome-scale assembly of Riccia sorocarpa.</title>
        <authorList>
            <person name="Paukszto L."/>
        </authorList>
    </citation>
    <scope>NUCLEOTIDE SEQUENCE [LARGE SCALE GENOMIC DNA]</scope>
    <source>
        <strain evidence="4">LP-2024</strain>
        <tissue evidence="4">Aerial parts of the thallus</tissue>
    </source>
</reference>
<accession>A0ABD3GLB8</accession>
<keyword evidence="1" id="KW-0805">Transcription regulation</keyword>
<dbReference type="PANTHER" id="PTHR45747:SF4">
    <property type="entry name" value="HISTONE-LYSINE N-METHYLTRANSFERASE E(Z)"/>
    <property type="match status" value="1"/>
</dbReference>
<proteinExistence type="predicted"/>
<name>A0ABD3GLB8_9MARC</name>
<dbReference type="SUPFAM" id="SSF82199">
    <property type="entry name" value="SET domain"/>
    <property type="match status" value="1"/>
</dbReference>
<dbReference type="PANTHER" id="PTHR45747">
    <property type="entry name" value="HISTONE-LYSINE N-METHYLTRANSFERASE E(Z)"/>
    <property type="match status" value="1"/>
</dbReference>
<dbReference type="GO" id="GO:0005654">
    <property type="term" value="C:nucleoplasm"/>
    <property type="evidence" value="ECO:0007669"/>
    <property type="project" value="UniProtKB-SubCell"/>
</dbReference>
<organism evidence="4 5">
    <name type="scientific">Riccia sorocarpa</name>
    <dbReference type="NCBI Taxonomy" id="122646"/>
    <lineage>
        <taxon>Eukaryota</taxon>
        <taxon>Viridiplantae</taxon>
        <taxon>Streptophyta</taxon>
        <taxon>Embryophyta</taxon>
        <taxon>Marchantiophyta</taxon>
        <taxon>Marchantiopsida</taxon>
        <taxon>Marchantiidae</taxon>
        <taxon>Marchantiales</taxon>
        <taxon>Ricciaceae</taxon>
        <taxon>Riccia</taxon>
    </lineage>
</organism>